<reference evidence="3" key="1">
    <citation type="journal article" date="2013" name="Nat. Genet.">
        <title>The wheat powdery mildew genome shows the unique evolution of an obligate biotroph.</title>
        <authorList>
            <person name="Wicker T."/>
            <person name="Oberhaensli S."/>
            <person name="Parlange F."/>
            <person name="Buchmann J.P."/>
            <person name="Shatalina M."/>
            <person name="Roffler S."/>
            <person name="Ben-David R."/>
            <person name="Dolezel J."/>
            <person name="Simkova H."/>
            <person name="Schulze-Lefert P."/>
            <person name="Spanu P.D."/>
            <person name="Bruggmann R."/>
            <person name="Amselem J."/>
            <person name="Quesneville H."/>
            <person name="Ver Loren van Themaat E."/>
            <person name="Paape T."/>
            <person name="Shimizu K.K."/>
            <person name="Keller B."/>
        </authorList>
    </citation>
    <scope>NUCLEOTIDE SEQUENCE [LARGE SCALE GENOMIC DNA]</scope>
    <source>
        <strain evidence="3">96224</strain>
    </source>
</reference>
<reference evidence="2" key="3">
    <citation type="submission" date="2018-07" db="EMBL/GenBank/DDBJ databases">
        <authorList>
            <person name="Quirk P.G."/>
            <person name="Krulwich T.A."/>
        </authorList>
    </citation>
    <scope>NUCLEOTIDE SEQUENCE</scope>
    <source>
        <strain evidence="2">96224</strain>
    </source>
</reference>
<evidence type="ECO:0000313" key="2">
    <source>
        <dbReference type="EMBL" id="SUZ08270.1"/>
    </source>
</evidence>
<dbReference type="PANTHER" id="PTHR39153">
    <property type="entry name" value="AGR244WP"/>
    <property type="match status" value="1"/>
</dbReference>
<proteinExistence type="predicted"/>
<gene>
    <name evidence="1" type="ORF">BGT96224_1252</name>
    <name evidence="2" type="ORF">BGT96224V2_LOCUS1405</name>
</gene>
<organism evidence="2">
    <name type="scientific">Blumeria graminis f. sp. tritici 96224</name>
    <dbReference type="NCBI Taxonomy" id="1268274"/>
    <lineage>
        <taxon>Eukaryota</taxon>
        <taxon>Fungi</taxon>
        <taxon>Dikarya</taxon>
        <taxon>Ascomycota</taxon>
        <taxon>Pezizomycotina</taxon>
        <taxon>Leotiomycetes</taxon>
        <taxon>Erysiphales</taxon>
        <taxon>Erysiphaceae</taxon>
        <taxon>Blumeria</taxon>
    </lineage>
</organism>
<dbReference type="HOGENOM" id="CLU_148205_0_0_1"/>
<dbReference type="AlphaFoldDB" id="A0A061HM47"/>
<reference evidence="1" key="2">
    <citation type="submission" date="2013-01" db="EMBL/GenBank/DDBJ databases">
        <title>The wheat powdery mildew genome reveals unique evolution of an obligate biotroph.</title>
        <authorList>
            <person name="Oberhaensli S."/>
            <person name="Wicker T."/>
            <person name="Keller B."/>
        </authorList>
    </citation>
    <scope>NUCLEOTIDE SEQUENCE</scope>
    <source>
        <strain evidence="1">96224</strain>
    </source>
</reference>
<name>A0A061HM47_BLUGR</name>
<evidence type="ECO:0000313" key="1">
    <source>
        <dbReference type="EMBL" id="EPQ66764.1"/>
    </source>
</evidence>
<dbReference type="EMBL" id="UIGY01000015">
    <property type="protein sequence ID" value="SUZ08270.1"/>
    <property type="molecule type" value="Genomic_DNA"/>
</dbReference>
<evidence type="ECO:0000313" key="3">
    <source>
        <dbReference type="Proteomes" id="UP000053110"/>
    </source>
</evidence>
<dbReference type="PANTHER" id="PTHR39153:SF1">
    <property type="entry name" value="AGR244WP"/>
    <property type="match status" value="1"/>
</dbReference>
<dbReference type="Proteomes" id="UP000053110">
    <property type="component" value="Unassembled WGS sequence"/>
</dbReference>
<dbReference type="EMBL" id="KE374988">
    <property type="protein sequence ID" value="EPQ66764.1"/>
    <property type="molecule type" value="Genomic_DNA"/>
</dbReference>
<sequence>MGLSGGLRSEEANNAAWEGGKGAVAGAAKWGLSCAALGGVGYCISPIYRGLTIQFKVFLQMSGMILGACLEADHRIREYEVKVRMYKRLVRDQAVWDGYEEDYRVTDDQKRK</sequence>
<dbReference type="InterPro" id="IPR038882">
    <property type="entry name" value="Rcf3"/>
</dbReference>
<protein>
    <submittedName>
        <fullName evidence="2">Bgt-1252</fullName>
    </submittedName>
</protein>
<dbReference type="OrthoDB" id="3979469at2759"/>
<accession>A0A061HM47</accession>